<dbReference type="Pfam" id="PF12906">
    <property type="entry name" value="RINGv"/>
    <property type="match status" value="1"/>
</dbReference>
<sequence length="523" mass="57816">MSRRRIPTVDDLRVKLCYICREEELYDSKPEGPPRAWTHPCKCTLVAHESCLLKWIQTSQGDASRAPNALKCPQCGSQYELESQRPLILRLLGSGNRALGRMGRLFTLATAAGCVAVFTSGVYILFTAYGAYAIRKFIGREMYDILLTDDPANWPWTAFLNLPSLTLSLILSRFQSSHQIPTLIPLLLVWPPSTPVGARSPLSLYSSSLFTPSSLPAHHQPHWPPSPVVFGLFLVPLTRMVYRRCFGMLQYWLLGAQPPSARERDAGRGWVWQEGDVPWRIRIRANVDVVEPEQEQEQAQAQDVGDAQRHIEAQGELGEGDHANAPPEGIPAAEPQAQEPNAAAVEAAEQLIEIDTASLGRRVGGALLIPGISSAMGSLLYRLAKHSRALRQVLGVRPPLPGGAYLSPWAGMGLGMGIGGFGAGGGMEVRHWEGLGWVKRLGVTLRLILNATWHGTRTWAEADPVWWRNSIGLGLFVVAKDCIQLLHLWLAKRELESRHVKNRDFAGVDIKELDLVPSFPRDL</sequence>
<keyword evidence="7 9" id="KW-0472">Membrane</keyword>
<dbReference type="InterPro" id="IPR013083">
    <property type="entry name" value="Znf_RING/FYVE/PHD"/>
</dbReference>
<comment type="caution">
    <text evidence="11">The sequence shown here is derived from an EMBL/GenBank/DDBJ whole genome shotgun (WGS) entry which is preliminary data.</text>
</comment>
<comment type="subcellular location">
    <subcellularLocation>
        <location evidence="1">Membrane</location>
        <topology evidence="1">Multi-pass membrane protein</topology>
    </subcellularLocation>
</comment>
<evidence type="ECO:0000256" key="5">
    <source>
        <dbReference type="ARBA" id="ARBA00022833"/>
    </source>
</evidence>
<accession>A0A369JWW7</accession>
<feature type="transmembrane region" description="Helical" evidence="9">
    <location>
        <begin position="105"/>
        <end position="134"/>
    </location>
</feature>
<dbReference type="InterPro" id="IPR011016">
    <property type="entry name" value="Znf_RING-CH"/>
</dbReference>
<evidence type="ECO:0000256" key="1">
    <source>
        <dbReference type="ARBA" id="ARBA00004141"/>
    </source>
</evidence>
<dbReference type="PANTHER" id="PTHR46283">
    <property type="entry name" value="E3 UBIQUITIN-PROTEIN LIGASE MARCH5"/>
    <property type="match status" value="1"/>
</dbReference>
<evidence type="ECO:0000256" key="6">
    <source>
        <dbReference type="ARBA" id="ARBA00022989"/>
    </source>
</evidence>
<reference evidence="11" key="1">
    <citation type="submission" date="2018-04" db="EMBL/GenBank/DDBJ databases">
        <title>Whole genome sequencing of Hypsizygus marmoreus.</title>
        <authorList>
            <person name="Choi I.-G."/>
            <person name="Min B."/>
            <person name="Kim J.-G."/>
            <person name="Kim S."/>
            <person name="Oh Y.-L."/>
            <person name="Kong W.-S."/>
            <person name="Park H."/>
            <person name="Jeong J."/>
            <person name="Song E.-S."/>
        </authorList>
    </citation>
    <scope>NUCLEOTIDE SEQUENCE [LARGE SCALE GENOMIC DNA]</scope>
    <source>
        <strain evidence="11">51987-8</strain>
    </source>
</reference>
<dbReference type="STRING" id="39966.A0A369JWW7"/>
<evidence type="ECO:0000313" key="12">
    <source>
        <dbReference type="Proteomes" id="UP000076154"/>
    </source>
</evidence>
<feature type="region of interest" description="Disordered" evidence="8">
    <location>
        <begin position="318"/>
        <end position="342"/>
    </location>
</feature>
<dbReference type="GO" id="GO:0016020">
    <property type="term" value="C:membrane"/>
    <property type="evidence" value="ECO:0007669"/>
    <property type="project" value="UniProtKB-SubCell"/>
</dbReference>
<keyword evidence="2 9" id="KW-0812">Transmembrane</keyword>
<name>A0A369JWW7_HYPMA</name>
<feature type="domain" description="RING-CH-type" evidence="10">
    <location>
        <begin position="9"/>
        <end position="82"/>
    </location>
</feature>
<evidence type="ECO:0000256" key="2">
    <source>
        <dbReference type="ARBA" id="ARBA00022692"/>
    </source>
</evidence>
<dbReference type="AlphaFoldDB" id="A0A369JWW7"/>
<evidence type="ECO:0000256" key="8">
    <source>
        <dbReference type="SAM" id="MobiDB-lite"/>
    </source>
</evidence>
<dbReference type="OrthoDB" id="5817083at2759"/>
<keyword evidence="12" id="KW-1185">Reference proteome</keyword>
<evidence type="ECO:0000256" key="7">
    <source>
        <dbReference type="ARBA" id="ARBA00023136"/>
    </source>
</evidence>
<evidence type="ECO:0000313" key="11">
    <source>
        <dbReference type="EMBL" id="RDB23884.1"/>
    </source>
</evidence>
<dbReference type="Gene3D" id="3.30.40.10">
    <property type="entry name" value="Zinc/RING finger domain, C3HC4 (zinc finger)"/>
    <property type="match status" value="1"/>
</dbReference>
<evidence type="ECO:0000259" key="10">
    <source>
        <dbReference type="PROSITE" id="PS51292"/>
    </source>
</evidence>
<evidence type="ECO:0000256" key="9">
    <source>
        <dbReference type="SAM" id="Phobius"/>
    </source>
</evidence>
<keyword evidence="6 9" id="KW-1133">Transmembrane helix</keyword>
<feature type="compositionally biased region" description="Low complexity" evidence="8">
    <location>
        <begin position="323"/>
        <end position="342"/>
    </location>
</feature>
<protein>
    <submittedName>
        <fullName evidence="11">E3 ubiquitin-protein ligase MARCH5</fullName>
    </submittedName>
</protein>
<dbReference type="SUPFAM" id="SSF57850">
    <property type="entry name" value="RING/U-box"/>
    <property type="match status" value="1"/>
</dbReference>
<evidence type="ECO:0000256" key="3">
    <source>
        <dbReference type="ARBA" id="ARBA00022723"/>
    </source>
</evidence>
<dbReference type="Proteomes" id="UP000076154">
    <property type="component" value="Unassembled WGS sequence"/>
</dbReference>
<gene>
    <name evidence="11" type="primary">march5</name>
    <name evidence="11" type="ORF">Hypma_009314</name>
</gene>
<organism evidence="11 12">
    <name type="scientific">Hypsizygus marmoreus</name>
    <name type="common">White beech mushroom</name>
    <name type="synonym">Agaricus marmoreus</name>
    <dbReference type="NCBI Taxonomy" id="39966"/>
    <lineage>
        <taxon>Eukaryota</taxon>
        <taxon>Fungi</taxon>
        <taxon>Dikarya</taxon>
        <taxon>Basidiomycota</taxon>
        <taxon>Agaricomycotina</taxon>
        <taxon>Agaricomycetes</taxon>
        <taxon>Agaricomycetidae</taxon>
        <taxon>Agaricales</taxon>
        <taxon>Tricholomatineae</taxon>
        <taxon>Lyophyllaceae</taxon>
        <taxon>Hypsizygus</taxon>
    </lineage>
</organism>
<keyword evidence="4" id="KW-0863">Zinc-finger</keyword>
<proteinExistence type="predicted"/>
<keyword evidence="5" id="KW-0862">Zinc</keyword>
<dbReference type="GO" id="GO:0008270">
    <property type="term" value="F:zinc ion binding"/>
    <property type="evidence" value="ECO:0007669"/>
    <property type="project" value="UniProtKB-KW"/>
</dbReference>
<dbReference type="SMART" id="SM00744">
    <property type="entry name" value="RINGv"/>
    <property type="match status" value="1"/>
</dbReference>
<dbReference type="EMBL" id="LUEZ02000046">
    <property type="protein sequence ID" value="RDB23884.1"/>
    <property type="molecule type" value="Genomic_DNA"/>
</dbReference>
<evidence type="ECO:0000256" key="4">
    <source>
        <dbReference type="ARBA" id="ARBA00022771"/>
    </source>
</evidence>
<dbReference type="InParanoid" id="A0A369JWW7"/>
<dbReference type="PROSITE" id="PS51292">
    <property type="entry name" value="ZF_RING_CH"/>
    <property type="match status" value="1"/>
</dbReference>
<keyword evidence="3" id="KW-0479">Metal-binding</keyword>